<dbReference type="AlphaFoldDB" id="A0A8J5WTP2"/>
<protein>
    <submittedName>
        <fullName evidence="2">Uncharacterized protein</fullName>
    </submittedName>
</protein>
<dbReference type="Proteomes" id="UP000729402">
    <property type="component" value="Unassembled WGS sequence"/>
</dbReference>
<name>A0A8J5WTP2_ZIZPA</name>
<evidence type="ECO:0000256" key="1">
    <source>
        <dbReference type="SAM" id="MobiDB-lite"/>
    </source>
</evidence>
<reference evidence="2" key="2">
    <citation type="submission" date="2021-02" db="EMBL/GenBank/DDBJ databases">
        <authorList>
            <person name="Kimball J.A."/>
            <person name="Haas M.W."/>
            <person name="Macchietto M."/>
            <person name="Kono T."/>
            <person name="Duquette J."/>
            <person name="Shao M."/>
        </authorList>
    </citation>
    <scope>NUCLEOTIDE SEQUENCE</scope>
    <source>
        <tissue evidence="2">Fresh leaf tissue</tissue>
    </source>
</reference>
<feature type="compositionally biased region" description="Low complexity" evidence="1">
    <location>
        <begin position="31"/>
        <end position="43"/>
    </location>
</feature>
<reference evidence="2" key="1">
    <citation type="journal article" date="2021" name="bioRxiv">
        <title>Whole Genome Assembly and Annotation of Northern Wild Rice, Zizania palustris L., Supports a Whole Genome Duplication in the Zizania Genus.</title>
        <authorList>
            <person name="Haas M."/>
            <person name="Kono T."/>
            <person name="Macchietto M."/>
            <person name="Millas R."/>
            <person name="McGilp L."/>
            <person name="Shao M."/>
            <person name="Duquette J."/>
            <person name="Hirsch C.N."/>
            <person name="Kimball J."/>
        </authorList>
    </citation>
    <scope>NUCLEOTIDE SEQUENCE</scope>
    <source>
        <tissue evidence="2">Fresh leaf tissue</tissue>
    </source>
</reference>
<feature type="compositionally biased region" description="Low complexity" evidence="1">
    <location>
        <begin position="10"/>
        <end position="23"/>
    </location>
</feature>
<feature type="region of interest" description="Disordered" evidence="1">
    <location>
        <begin position="1"/>
        <end position="46"/>
    </location>
</feature>
<sequence length="114" mass="11856">MAGEPPPSSVPESSFPLLSPLSPRRQDDPQVTGVTGSSTTATGSGTGCRQICSWKLGGGWRLHLHDPGGSSCPFLPRRRSSRLLAGLDAAASTPVASSSFPAALLGCWRAGRRR</sequence>
<comment type="caution">
    <text evidence="2">The sequence shown here is derived from an EMBL/GenBank/DDBJ whole genome shotgun (WGS) entry which is preliminary data.</text>
</comment>
<organism evidence="2 3">
    <name type="scientific">Zizania palustris</name>
    <name type="common">Northern wild rice</name>
    <dbReference type="NCBI Taxonomy" id="103762"/>
    <lineage>
        <taxon>Eukaryota</taxon>
        <taxon>Viridiplantae</taxon>
        <taxon>Streptophyta</taxon>
        <taxon>Embryophyta</taxon>
        <taxon>Tracheophyta</taxon>
        <taxon>Spermatophyta</taxon>
        <taxon>Magnoliopsida</taxon>
        <taxon>Liliopsida</taxon>
        <taxon>Poales</taxon>
        <taxon>Poaceae</taxon>
        <taxon>BOP clade</taxon>
        <taxon>Oryzoideae</taxon>
        <taxon>Oryzeae</taxon>
        <taxon>Zizaniinae</taxon>
        <taxon>Zizania</taxon>
    </lineage>
</organism>
<accession>A0A8J5WTP2</accession>
<dbReference type="EMBL" id="JAAALK010000080">
    <property type="protein sequence ID" value="KAG8094959.1"/>
    <property type="molecule type" value="Genomic_DNA"/>
</dbReference>
<evidence type="ECO:0000313" key="3">
    <source>
        <dbReference type="Proteomes" id="UP000729402"/>
    </source>
</evidence>
<keyword evidence="3" id="KW-1185">Reference proteome</keyword>
<gene>
    <name evidence="2" type="ORF">GUJ93_ZPchr0012g21614</name>
</gene>
<evidence type="ECO:0000313" key="2">
    <source>
        <dbReference type="EMBL" id="KAG8094959.1"/>
    </source>
</evidence>
<proteinExistence type="predicted"/>